<evidence type="ECO:0000256" key="5">
    <source>
        <dbReference type="SAM" id="SignalP"/>
    </source>
</evidence>
<keyword evidence="3" id="KW-0378">Hydrolase</keyword>
<dbReference type="InterPro" id="IPR029058">
    <property type="entry name" value="AB_hydrolase_fold"/>
</dbReference>
<dbReference type="PANTHER" id="PTHR33630">
    <property type="entry name" value="CUTINASE RV1984C-RELATED-RELATED"/>
    <property type="match status" value="1"/>
</dbReference>
<evidence type="ECO:0000256" key="1">
    <source>
        <dbReference type="ARBA" id="ARBA00007534"/>
    </source>
</evidence>
<reference evidence="6 7" key="1">
    <citation type="submission" date="2024-06" db="EMBL/GenBank/DDBJ databases">
        <title>The Natural Products Discovery Center: Release of the First 8490 Sequenced Strains for Exploring Actinobacteria Biosynthetic Diversity.</title>
        <authorList>
            <person name="Kalkreuter E."/>
            <person name="Kautsar S.A."/>
            <person name="Yang D."/>
            <person name="Bader C.D."/>
            <person name="Teijaro C.N."/>
            <person name="Fluegel L."/>
            <person name="Davis C.M."/>
            <person name="Simpson J.R."/>
            <person name="Lauterbach L."/>
            <person name="Steele A.D."/>
            <person name="Gui C."/>
            <person name="Meng S."/>
            <person name="Li G."/>
            <person name="Viehrig K."/>
            <person name="Ye F."/>
            <person name="Su P."/>
            <person name="Kiefer A.F."/>
            <person name="Nichols A."/>
            <person name="Cepeda A.J."/>
            <person name="Yan W."/>
            <person name="Fan B."/>
            <person name="Jiang Y."/>
            <person name="Adhikari A."/>
            <person name="Zheng C.-J."/>
            <person name="Schuster L."/>
            <person name="Cowan T.M."/>
            <person name="Smanski M.J."/>
            <person name="Chevrette M.G."/>
            <person name="De Carvalho L.P.S."/>
            <person name="Shen B."/>
        </authorList>
    </citation>
    <scope>NUCLEOTIDE SEQUENCE [LARGE SCALE GENOMIC DNA]</scope>
    <source>
        <strain evidence="6 7">NPDC048946</strain>
    </source>
</reference>
<comment type="similarity">
    <text evidence="1">Belongs to the cutinase family.</text>
</comment>
<sequence length="228" mass="23373">MHRRRRATAKLAVAVSAALAAGTLTVMTAQQAAAVSCADVDVVYATGTNLSGNGAPSNSGPEPVYDALVAAINARTAGTSVSYYRVNYPASLEPWSASVGNWDLVQHLKAQAAACPNQKFVLAGYSQGANVVDNAIGVGSDGALVGGPTVAVIPTTIEPRVKAVVLYGNPIRGFPTYRQVTGTYQARTLDDCATGDPICGGGWDANAHGAYSQPTHSNPAAVFIAARI</sequence>
<keyword evidence="7" id="KW-1185">Reference proteome</keyword>
<dbReference type="SMART" id="SM01110">
    <property type="entry name" value="Cutinase"/>
    <property type="match status" value="1"/>
</dbReference>
<evidence type="ECO:0000256" key="2">
    <source>
        <dbReference type="ARBA" id="ARBA00022487"/>
    </source>
</evidence>
<dbReference type="Gene3D" id="3.40.50.1820">
    <property type="entry name" value="alpha/beta hydrolase"/>
    <property type="match status" value="1"/>
</dbReference>
<name>A0ABV3DZA3_9ACTN</name>
<comment type="caution">
    <text evidence="6">The sequence shown here is derived from an EMBL/GenBank/DDBJ whole genome shotgun (WGS) entry which is preliminary data.</text>
</comment>
<keyword evidence="2" id="KW-0719">Serine esterase</keyword>
<feature type="signal peptide" evidence="5">
    <location>
        <begin position="1"/>
        <end position="20"/>
    </location>
</feature>
<keyword evidence="4" id="KW-1015">Disulfide bond</keyword>
<dbReference type="PANTHER" id="PTHR33630:SF9">
    <property type="entry name" value="CUTINASE 4"/>
    <property type="match status" value="1"/>
</dbReference>
<dbReference type="RefSeq" id="WP_358365050.1">
    <property type="nucleotide sequence ID" value="NZ_JBEZFP010000255.1"/>
</dbReference>
<dbReference type="Proteomes" id="UP001551482">
    <property type="component" value="Unassembled WGS sequence"/>
</dbReference>
<dbReference type="SUPFAM" id="SSF53474">
    <property type="entry name" value="alpha/beta-Hydrolases"/>
    <property type="match status" value="1"/>
</dbReference>
<organism evidence="6 7">
    <name type="scientific">Streptodolium elevatio</name>
    <dbReference type="NCBI Taxonomy" id="3157996"/>
    <lineage>
        <taxon>Bacteria</taxon>
        <taxon>Bacillati</taxon>
        <taxon>Actinomycetota</taxon>
        <taxon>Actinomycetes</taxon>
        <taxon>Kitasatosporales</taxon>
        <taxon>Streptomycetaceae</taxon>
        <taxon>Streptodolium</taxon>
    </lineage>
</organism>
<gene>
    <name evidence="6" type="ORF">AB0C36_42615</name>
</gene>
<keyword evidence="5" id="KW-0732">Signal</keyword>
<evidence type="ECO:0000256" key="4">
    <source>
        <dbReference type="ARBA" id="ARBA00023157"/>
    </source>
</evidence>
<accession>A0ABV3DZA3</accession>
<evidence type="ECO:0000313" key="7">
    <source>
        <dbReference type="Proteomes" id="UP001551482"/>
    </source>
</evidence>
<evidence type="ECO:0000256" key="3">
    <source>
        <dbReference type="ARBA" id="ARBA00022801"/>
    </source>
</evidence>
<dbReference type="Pfam" id="PF01083">
    <property type="entry name" value="Cutinase"/>
    <property type="match status" value="1"/>
</dbReference>
<dbReference type="EMBL" id="JBEZFP010000255">
    <property type="protein sequence ID" value="MEU8140164.1"/>
    <property type="molecule type" value="Genomic_DNA"/>
</dbReference>
<evidence type="ECO:0000313" key="6">
    <source>
        <dbReference type="EMBL" id="MEU8140164.1"/>
    </source>
</evidence>
<proteinExistence type="inferred from homology"/>
<feature type="chain" id="PRO_5047222798" evidence="5">
    <location>
        <begin position="21"/>
        <end position="228"/>
    </location>
</feature>
<dbReference type="InterPro" id="IPR000675">
    <property type="entry name" value="Cutinase/axe"/>
</dbReference>
<protein>
    <submittedName>
        <fullName evidence="6">Cutinase family protein</fullName>
    </submittedName>
</protein>